<dbReference type="GO" id="GO:0008270">
    <property type="term" value="F:zinc ion binding"/>
    <property type="evidence" value="ECO:0007669"/>
    <property type="project" value="InterPro"/>
</dbReference>
<evidence type="ECO:0000313" key="8">
    <source>
        <dbReference type="Proteomes" id="UP000294558"/>
    </source>
</evidence>
<name>A0A4R7I5K7_9ACTN</name>
<organism evidence="7 8">
    <name type="scientific">Ilumatobacter fluminis</name>
    <dbReference type="NCBI Taxonomy" id="467091"/>
    <lineage>
        <taxon>Bacteria</taxon>
        <taxon>Bacillati</taxon>
        <taxon>Actinomycetota</taxon>
        <taxon>Acidimicrobiia</taxon>
        <taxon>Acidimicrobiales</taxon>
        <taxon>Ilumatobacteraceae</taxon>
        <taxon>Ilumatobacter</taxon>
    </lineage>
</organism>
<dbReference type="AlphaFoldDB" id="A0A4R7I5K7"/>
<dbReference type="EMBL" id="SOAU01000001">
    <property type="protein sequence ID" value="TDT18279.1"/>
    <property type="molecule type" value="Genomic_DNA"/>
</dbReference>
<keyword evidence="3" id="KW-0560">Oxidoreductase</keyword>
<feature type="domain" description="Alcohol dehydrogenase-like N-terminal" evidence="6">
    <location>
        <begin position="26"/>
        <end position="127"/>
    </location>
</feature>
<comment type="cofactor">
    <cofactor evidence="4">
        <name>Zn(2+)</name>
        <dbReference type="ChEBI" id="CHEBI:29105"/>
    </cofactor>
</comment>
<dbReference type="Gene3D" id="3.40.50.720">
    <property type="entry name" value="NAD(P)-binding Rossmann-like Domain"/>
    <property type="match status" value="1"/>
</dbReference>
<comment type="caution">
    <text evidence="7">The sequence shown here is derived from an EMBL/GenBank/DDBJ whole genome shotgun (WGS) entry which is preliminary data.</text>
</comment>
<dbReference type="InterPro" id="IPR013149">
    <property type="entry name" value="ADH-like_C"/>
</dbReference>
<evidence type="ECO:0000256" key="3">
    <source>
        <dbReference type="ARBA" id="ARBA00023002"/>
    </source>
</evidence>
<dbReference type="InterPro" id="IPR050129">
    <property type="entry name" value="Zn_alcohol_dh"/>
</dbReference>
<keyword evidence="2 4" id="KW-0862">Zinc</keyword>
<dbReference type="Gene3D" id="3.90.180.10">
    <property type="entry name" value="Medium-chain alcohol dehydrogenases, catalytic domain"/>
    <property type="match status" value="1"/>
</dbReference>
<accession>A0A4R7I5K7</accession>
<evidence type="ECO:0008006" key="9">
    <source>
        <dbReference type="Google" id="ProtNLM"/>
    </source>
</evidence>
<evidence type="ECO:0000256" key="1">
    <source>
        <dbReference type="ARBA" id="ARBA00022723"/>
    </source>
</evidence>
<gene>
    <name evidence="7" type="ORF">BDK89_3897</name>
</gene>
<dbReference type="PANTHER" id="PTHR43401:SF2">
    <property type="entry name" value="L-THREONINE 3-DEHYDROGENASE"/>
    <property type="match status" value="1"/>
</dbReference>
<feature type="domain" description="Alcohol dehydrogenase-like C-terminal" evidence="5">
    <location>
        <begin position="177"/>
        <end position="308"/>
    </location>
</feature>
<dbReference type="SUPFAM" id="SSF50129">
    <property type="entry name" value="GroES-like"/>
    <property type="match status" value="1"/>
</dbReference>
<dbReference type="OrthoDB" id="3987021at2"/>
<proteinExistence type="inferred from homology"/>
<dbReference type="Pfam" id="PF00107">
    <property type="entry name" value="ADH_zinc_N"/>
    <property type="match status" value="1"/>
</dbReference>
<reference evidence="7 8" key="1">
    <citation type="submission" date="2019-03" db="EMBL/GenBank/DDBJ databases">
        <title>Sequencing the genomes of 1000 actinobacteria strains.</title>
        <authorList>
            <person name="Klenk H.-P."/>
        </authorList>
    </citation>
    <scope>NUCLEOTIDE SEQUENCE [LARGE SCALE GENOMIC DNA]</scope>
    <source>
        <strain evidence="7 8">DSM 18936</strain>
    </source>
</reference>
<evidence type="ECO:0000259" key="5">
    <source>
        <dbReference type="Pfam" id="PF00107"/>
    </source>
</evidence>
<evidence type="ECO:0000259" key="6">
    <source>
        <dbReference type="Pfam" id="PF08240"/>
    </source>
</evidence>
<evidence type="ECO:0000256" key="2">
    <source>
        <dbReference type="ARBA" id="ARBA00022833"/>
    </source>
</evidence>
<dbReference type="InterPro" id="IPR002328">
    <property type="entry name" value="ADH_Zn_CS"/>
</dbReference>
<keyword evidence="1 4" id="KW-0479">Metal-binding</keyword>
<evidence type="ECO:0000313" key="7">
    <source>
        <dbReference type="EMBL" id="TDT18279.1"/>
    </source>
</evidence>
<evidence type="ECO:0000256" key="4">
    <source>
        <dbReference type="RuleBase" id="RU361277"/>
    </source>
</evidence>
<dbReference type="InterPro" id="IPR036291">
    <property type="entry name" value="NAD(P)-bd_dom_sf"/>
</dbReference>
<dbReference type="InterPro" id="IPR013154">
    <property type="entry name" value="ADH-like_N"/>
</dbReference>
<dbReference type="InterPro" id="IPR011032">
    <property type="entry name" value="GroES-like_sf"/>
</dbReference>
<sequence length="351" mass="36529">MRAAVFRGPGEFRVEEIPDPEPSTDGIVIAVDACGVCGSDLKTWRSGRFVRPGQVLGHEFSGRIVSTGRDAGDLSVGEYVTALPYTPCGECDRCREGRTSLCDTALLCSIANGEPGGFAEYLHIPHARRDRTVFALPDGMAAGSGALVEPLAVGVHAVNLAEPDQDDVAVVLGLGTVGLAVVHALAASGVRSIIATDLSERRRAAAAVVGAHVVDPTTDDLVDVIREHTGPGAYRAPAACDVVFDCAGAHGLIDSVMPCIRAGGALVLAALHDRPLPVDATSVVRRGVRILGTFGYDDDFATAARMVADGTVTADSLVSHRFDLDRITEGFEAQADADQSVKVLIEPGAAL</sequence>
<dbReference type="GO" id="GO:0016491">
    <property type="term" value="F:oxidoreductase activity"/>
    <property type="evidence" value="ECO:0007669"/>
    <property type="project" value="UniProtKB-KW"/>
</dbReference>
<dbReference type="PROSITE" id="PS00059">
    <property type="entry name" value="ADH_ZINC"/>
    <property type="match status" value="1"/>
</dbReference>
<dbReference type="PANTHER" id="PTHR43401">
    <property type="entry name" value="L-THREONINE 3-DEHYDROGENASE"/>
    <property type="match status" value="1"/>
</dbReference>
<keyword evidence="8" id="KW-1185">Reference proteome</keyword>
<dbReference type="Proteomes" id="UP000294558">
    <property type="component" value="Unassembled WGS sequence"/>
</dbReference>
<comment type="similarity">
    <text evidence="4">Belongs to the zinc-containing alcohol dehydrogenase family.</text>
</comment>
<dbReference type="Pfam" id="PF08240">
    <property type="entry name" value="ADH_N"/>
    <property type="match status" value="1"/>
</dbReference>
<dbReference type="SUPFAM" id="SSF51735">
    <property type="entry name" value="NAD(P)-binding Rossmann-fold domains"/>
    <property type="match status" value="1"/>
</dbReference>
<protein>
    <recommendedName>
        <fullName evidence="9">(R,R)-butanediol dehydrogenase/meso-butanediol dehydrogenase/diacetyl reductase</fullName>
    </recommendedName>
</protein>
<dbReference type="RefSeq" id="WP_133870508.1">
    <property type="nucleotide sequence ID" value="NZ_SOAU01000001.1"/>
</dbReference>